<evidence type="ECO:0000313" key="1">
    <source>
        <dbReference type="EMBL" id="UUT40858.1"/>
    </source>
</evidence>
<proteinExistence type="predicted"/>
<reference evidence="1" key="1">
    <citation type="submission" date="2022-06" db="EMBL/GenBank/DDBJ databases">
        <title>Fitness trade-offs in the phage cocktail-resistant Salmonella Enteritidis entail increased antibiotic susceptibility and reduced virulence.</title>
        <authorList>
            <person name="Gao D."/>
            <person name="Li X."/>
            <person name="Ji H."/>
            <person name="Qian P."/>
        </authorList>
    </citation>
    <scope>NUCLEOTIDE SEQUENCE</scope>
</reference>
<name>A0A9E7TH69_9CAUD</name>
<dbReference type="EMBL" id="ON855039">
    <property type="protein sequence ID" value="UUT40858.1"/>
    <property type="molecule type" value="Genomic_DNA"/>
</dbReference>
<organism evidence="1 2">
    <name type="scientific">Salmonella phage GSP001</name>
    <dbReference type="NCBI Taxonomy" id="2962598"/>
    <lineage>
        <taxon>Viruses</taxon>
        <taxon>Duplodnaviria</taxon>
        <taxon>Heunggongvirae</taxon>
        <taxon>Uroviricota</taxon>
        <taxon>Caudoviricetes</taxon>
        <taxon>Demerecviridae</taxon>
        <taxon>Markadamsvirinae</taxon>
        <taxon>Epseptimavirus</taxon>
        <taxon>Epseptimavirus GSP001</taxon>
    </lineage>
</organism>
<protein>
    <submittedName>
        <fullName evidence="1">Terminase small subunit</fullName>
    </submittedName>
</protein>
<sequence>MANDVLVPDLMSPEGMDVIEAYLQCGSDVPAAARSLGMSEIAFRDIMNRGEVKNYLNDIFMESGFRNRDRLFGVLDEVIKRKLEELEETGMGSDQDIMDILWKAHKMKMEEMKMIVEIEKAKAASRGPTNQTNIQNNIIAGSGDENYMNLLSVLSKNAGKVGGK</sequence>
<accession>A0A9E7TH69</accession>
<keyword evidence="2" id="KW-1185">Reference proteome</keyword>
<dbReference type="Proteomes" id="UP001063764">
    <property type="component" value="Segment"/>
</dbReference>
<dbReference type="RefSeq" id="YP_012478125.1">
    <property type="nucleotide sequence ID" value="NC_109292.1"/>
</dbReference>
<evidence type="ECO:0000313" key="2">
    <source>
        <dbReference type="Proteomes" id="UP001063764"/>
    </source>
</evidence>